<dbReference type="PANTHER" id="PTHR47623:SF1">
    <property type="entry name" value="OS09G0287300 PROTEIN"/>
    <property type="match status" value="1"/>
</dbReference>
<name>A0A1I6HYT7_9RHOB</name>
<protein>
    <submittedName>
        <fullName evidence="1">Phosphohistidine phosphatase</fullName>
    </submittedName>
</protein>
<dbReference type="AlphaFoldDB" id="A0A1I6HYT7"/>
<dbReference type="CDD" id="cd07067">
    <property type="entry name" value="HP_PGM_like"/>
    <property type="match status" value="1"/>
</dbReference>
<dbReference type="STRING" id="670154.SAMN04488002_3600"/>
<proteinExistence type="predicted"/>
<organism evidence="1 2">
    <name type="scientific">Litoreibacter janthinus</name>
    <dbReference type="NCBI Taxonomy" id="670154"/>
    <lineage>
        <taxon>Bacteria</taxon>
        <taxon>Pseudomonadati</taxon>
        <taxon>Pseudomonadota</taxon>
        <taxon>Alphaproteobacteria</taxon>
        <taxon>Rhodobacterales</taxon>
        <taxon>Roseobacteraceae</taxon>
        <taxon>Litoreibacter</taxon>
    </lineage>
</organism>
<dbReference type="InterPro" id="IPR013078">
    <property type="entry name" value="His_Pase_superF_clade-1"/>
</dbReference>
<dbReference type="OrthoDB" id="9810154at2"/>
<dbReference type="Pfam" id="PF00300">
    <property type="entry name" value="His_Phos_1"/>
    <property type="match status" value="1"/>
</dbReference>
<reference evidence="2" key="1">
    <citation type="submission" date="2016-10" db="EMBL/GenBank/DDBJ databases">
        <authorList>
            <person name="Varghese N."/>
            <person name="Submissions S."/>
        </authorList>
    </citation>
    <scope>NUCLEOTIDE SEQUENCE [LARGE SCALE GENOMIC DNA]</scope>
    <source>
        <strain evidence="2">DSM 26921</strain>
    </source>
</reference>
<evidence type="ECO:0000313" key="2">
    <source>
        <dbReference type="Proteomes" id="UP000199658"/>
    </source>
</evidence>
<dbReference type="EMBL" id="FOYO01000001">
    <property type="protein sequence ID" value="SFR59625.1"/>
    <property type="molecule type" value="Genomic_DNA"/>
</dbReference>
<dbReference type="SMART" id="SM00855">
    <property type="entry name" value="PGAM"/>
    <property type="match status" value="1"/>
</dbReference>
<keyword evidence="2" id="KW-1185">Reference proteome</keyword>
<dbReference type="Proteomes" id="UP000199658">
    <property type="component" value="Unassembled WGS sequence"/>
</dbReference>
<dbReference type="PANTHER" id="PTHR47623">
    <property type="entry name" value="OS09G0287300 PROTEIN"/>
    <property type="match status" value="1"/>
</dbReference>
<dbReference type="SUPFAM" id="SSF53254">
    <property type="entry name" value="Phosphoglycerate mutase-like"/>
    <property type="match status" value="1"/>
</dbReference>
<evidence type="ECO:0000313" key="1">
    <source>
        <dbReference type="EMBL" id="SFR59625.1"/>
    </source>
</evidence>
<accession>A0A1I6HYT7</accession>
<dbReference type="Gene3D" id="3.40.50.1240">
    <property type="entry name" value="Phosphoglycerate mutase-like"/>
    <property type="match status" value="1"/>
</dbReference>
<dbReference type="RefSeq" id="WP_090219627.1">
    <property type="nucleotide sequence ID" value="NZ_FOYO01000001.1"/>
</dbReference>
<gene>
    <name evidence="1" type="ORF">SAMN04488002_3600</name>
</gene>
<sequence>MKLILTRHAKSSWDDLSLDDHDRPLNERGQSAAQRMGKWIEGRRHVPSQVISSDAARARETAEVMIASMGGAPSLTLDEGLYHASPDTVLARIQRAPKGDLMIVGHNPGIAALASLIVDVRPVHDRFGVYPTTATLIAEVPVDDWADLKYGMARVIQFIVPRELKELNIA</sequence>
<dbReference type="InterPro" id="IPR029033">
    <property type="entry name" value="His_PPase_superfam"/>
</dbReference>